<dbReference type="InterPro" id="IPR000700">
    <property type="entry name" value="PAS-assoc_C"/>
</dbReference>
<dbReference type="CDD" id="cd00130">
    <property type="entry name" value="PAS"/>
    <property type="match status" value="5"/>
</dbReference>
<dbReference type="InterPro" id="IPR013656">
    <property type="entry name" value="PAS_4"/>
</dbReference>
<dbReference type="InterPro" id="IPR001610">
    <property type="entry name" value="PAC"/>
</dbReference>
<evidence type="ECO:0000313" key="4">
    <source>
        <dbReference type="EMBL" id="MBG9377012.1"/>
    </source>
</evidence>
<dbReference type="GO" id="GO:0000155">
    <property type="term" value="F:phosphorelay sensor kinase activity"/>
    <property type="evidence" value="ECO:0007669"/>
    <property type="project" value="InterPro"/>
</dbReference>
<feature type="domain" description="PAC" evidence="3">
    <location>
        <begin position="472"/>
        <end position="524"/>
    </location>
</feature>
<protein>
    <submittedName>
        <fullName evidence="4">PAS domain S-box protein</fullName>
    </submittedName>
</protein>
<accession>A0A931E6D7</accession>
<dbReference type="InterPro" id="IPR003594">
    <property type="entry name" value="HATPase_dom"/>
</dbReference>
<feature type="domain" description="PAS" evidence="2">
    <location>
        <begin position="256"/>
        <end position="326"/>
    </location>
</feature>
<dbReference type="Gene3D" id="3.30.450.20">
    <property type="entry name" value="PAS domain"/>
    <property type="match status" value="6"/>
</dbReference>
<dbReference type="InterPro" id="IPR036890">
    <property type="entry name" value="HATPase_C_sf"/>
</dbReference>
<evidence type="ECO:0000259" key="1">
    <source>
        <dbReference type="PROSITE" id="PS50109"/>
    </source>
</evidence>
<dbReference type="NCBIfam" id="TIGR00229">
    <property type="entry name" value="sensory_box"/>
    <property type="match status" value="5"/>
</dbReference>
<dbReference type="GO" id="GO:0016020">
    <property type="term" value="C:membrane"/>
    <property type="evidence" value="ECO:0007669"/>
    <property type="project" value="InterPro"/>
</dbReference>
<dbReference type="SMART" id="SM00091">
    <property type="entry name" value="PAS"/>
    <property type="match status" value="5"/>
</dbReference>
<gene>
    <name evidence="4" type="ORF">I5907_12275</name>
</gene>
<feature type="domain" description="PAS" evidence="2">
    <location>
        <begin position="134"/>
        <end position="204"/>
    </location>
</feature>
<dbReference type="Pfam" id="PF00989">
    <property type="entry name" value="PAS"/>
    <property type="match status" value="1"/>
</dbReference>
<dbReference type="SUPFAM" id="SSF55874">
    <property type="entry name" value="ATPase domain of HSP90 chaperone/DNA topoisomerase II/histidine kinase"/>
    <property type="match status" value="1"/>
</dbReference>
<dbReference type="InterPro" id="IPR011712">
    <property type="entry name" value="Sig_transdc_His_kin_sub3_dim/P"/>
</dbReference>
<feature type="domain" description="Histidine kinase" evidence="1">
    <location>
        <begin position="803"/>
        <end position="995"/>
    </location>
</feature>
<dbReference type="AlphaFoldDB" id="A0A931E6D7"/>
<dbReference type="GO" id="GO:0006355">
    <property type="term" value="P:regulation of DNA-templated transcription"/>
    <property type="evidence" value="ECO:0007669"/>
    <property type="project" value="InterPro"/>
</dbReference>
<dbReference type="PROSITE" id="PS50112">
    <property type="entry name" value="PAS"/>
    <property type="match status" value="4"/>
</dbReference>
<dbReference type="Pfam" id="PF13426">
    <property type="entry name" value="PAS_9"/>
    <property type="match status" value="4"/>
</dbReference>
<evidence type="ECO:0000259" key="2">
    <source>
        <dbReference type="PROSITE" id="PS50112"/>
    </source>
</evidence>
<dbReference type="CDD" id="cd16917">
    <property type="entry name" value="HATPase_UhpB-NarQ-NarX-like"/>
    <property type="match status" value="1"/>
</dbReference>
<dbReference type="SMART" id="SM00387">
    <property type="entry name" value="HATPase_c"/>
    <property type="match status" value="1"/>
</dbReference>
<dbReference type="PROSITE" id="PS50113">
    <property type="entry name" value="PAC"/>
    <property type="match status" value="2"/>
</dbReference>
<feature type="domain" description="PAS" evidence="2">
    <location>
        <begin position="525"/>
        <end position="596"/>
    </location>
</feature>
<feature type="domain" description="PAC" evidence="3">
    <location>
        <begin position="329"/>
        <end position="381"/>
    </location>
</feature>
<dbReference type="InterPro" id="IPR000014">
    <property type="entry name" value="PAS"/>
</dbReference>
<dbReference type="Proteomes" id="UP000628448">
    <property type="component" value="Unassembled WGS sequence"/>
</dbReference>
<dbReference type="PANTHER" id="PTHR44757">
    <property type="entry name" value="DIGUANYLATE CYCLASE DGCP"/>
    <property type="match status" value="1"/>
</dbReference>
<dbReference type="InterPro" id="IPR035965">
    <property type="entry name" value="PAS-like_dom_sf"/>
</dbReference>
<reference evidence="4" key="1">
    <citation type="submission" date="2020-11" db="EMBL/GenBank/DDBJ databases">
        <title>Bacterial whole genome sequence for Panacibacter sp. DH6.</title>
        <authorList>
            <person name="Le V."/>
            <person name="Ko S."/>
            <person name="Ahn C.-Y."/>
            <person name="Oh H.-M."/>
        </authorList>
    </citation>
    <scope>NUCLEOTIDE SEQUENCE</scope>
    <source>
        <strain evidence="4">DH6</strain>
    </source>
</reference>
<dbReference type="InterPro" id="IPR052155">
    <property type="entry name" value="Biofilm_reg_signaling"/>
</dbReference>
<feature type="domain" description="PAS" evidence="2">
    <location>
        <begin position="11"/>
        <end position="65"/>
    </location>
</feature>
<evidence type="ECO:0000313" key="5">
    <source>
        <dbReference type="Proteomes" id="UP000628448"/>
    </source>
</evidence>
<dbReference type="Pfam" id="PF08448">
    <property type="entry name" value="PAS_4"/>
    <property type="match status" value="1"/>
</dbReference>
<evidence type="ECO:0000259" key="3">
    <source>
        <dbReference type="PROSITE" id="PS50113"/>
    </source>
</evidence>
<proteinExistence type="predicted"/>
<dbReference type="SMART" id="SM00086">
    <property type="entry name" value="PAC"/>
    <property type="match status" value="6"/>
</dbReference>
<organism evidence="4 5">
    <name type="scientific">Panacibacter microcysteis</name>
    <dbReference type="NCBI Taxonomy" id="2793269"/>
    <lineage>
        <taxon>Bacteria</taxon>
        <taxon>Pseudomonadati</taxon>
        <taxon>Bacteroidota</taxon>
        <taxon>Chitinophagia</taxon>
        <taxon>Chitinophagales</taxon>
        <taxon>Chitinophagaceae</taxon>
        <taxon>Panacibacter</taxon>
    </lineage>
</organism>
<dbReference type="Gene3D" id="3.30.565.10">
    <property type="entry name" value="Histidine kinase-like ATPase, C-terminal domain"/>
    <property type="match status" value="1"/>
</dbReference>
<dbReference type="Gene3D" id="1.20.5.1930">
    <property type="match status" value="1"/>
</dbReference>
<dbReference type="SUPFAM" id="SSF55785">
    <property type="entry name" value="PYP-like sensor domain (PAS domain)"/>
    <property type="match status" value="6"/>
</dbReference>
<dbReference type="GO" id="GO:0046983">
    <property type="term" value="F:protein dimerization activity"/>
    <property type="evidence" value="ECO:0007669"/>
    <property type="project" value="InterPro"/>
</dbReference>
<dbReference type="EMBL" id="JADWYR010000002">
    <property type="protein sequence ID" value="MBG9377012.1"/>
    <property type="molecule type" value="Genomic_DNA"/>
</dbReference>
<dbReference type="PROSITE" id="PS50109">
    <property type="entry name" value="HIS_KIN"/>
    <property type="match status" value="1"/>
</dbReference>
<dbReference type="Pfam" id="PF02518">
    <property type="entry name" value="HATPase_c"/>
    <property type="match status" value="1"/>
</dbReference>
<dbReference type="InterPro" id="IPR013767">
    <property type="entry name" value="PAS_fold"/>
</dbReference>
<dbReference type="RefSeq" id="WP_196991115.1">
    <property type="nucleotide sequence ID" value="NZ_JADWYR010000002.1"/>
</dbReference>
<dbReference type="PANTHER" id="PTHR44757:SF2">
    <property type="entry name" value="BIOFILM ARCHITECTURE MAINTENANCE PROTEIN MBAA"/>
    <property type="match status" value="1"/>
</dbReference>
<comment type="caution">
    <text evidence="4">The sequence shown here is derived from an EMBL/GenBank/DDBJ whole genome shotgun (WGS) entry which is preliminary data.</text>
</comment>
<name>A0A931E6D7_9BACT</name>
<keyword evidence="5" id="KW-1185">Reference proteome</keyword>
<dbReference type="InterPro" id="IPR005467">
    <property type="entry name" value="His_kinase_dom"/>
</dbReference>
<sequence>MGLQEQINALDKGRFSELLEHLKKRAVFLLDQSGNILSANKDAEHLMGCAMQDLYGLTFFVLYDIAGVKRDDYLNAMRIAAETGNFIKEDTCMKQGEKYHLVTHLLSLPDLQGEPQHYSLVLTVMPQRSNQITNALHLAGLVERTTDPIFSTDIDFNITSWNSAAEKIYGYKKSEAIGKQLKAILRPQMDEEAFKEIDNSMKEKGFWLGEAAHLSKESVPIDVEESISFTKDGSGNVDGFVWVCRDITAIKKSEHEKLKLLKLLENTTDGMYTATKDNLITSWNHAAERMYGYKAAEVIGKRLDEVLQPQIQSDMLSLIRGIIQKTGRWKGEVVHKKKDGNLIPVLISVNVVHENDGEISEFLCVCTDITEVKQSQEALGKMQEAITRLTQEKLDKSLREIKDYRYALDASCLVVITDAQGYIKYANNNFCTRSLYEAPELTTGNYHMMDAMLFHKAEKGRIWETISSGGIWKGEVKNKAKDDSFFWEEATIVPFLNESNKPYQYLKIGVDITEKKKAEEAYRHSEEMRSLIFRSAFDAIIGVSAEGKIIMWNIQAEKIFGWSQADALGKDFEALIIPERHRMRDRHILDTYINTGTSEVFNKVLEVNLLNSTGKEFPVEFAIIPIKQGKHEFFCAFIRDNTQRKLWEKELQDAAQKYKMLFDNNPLPMWMFTLPERSIIEVNKAACEHYGYTREEFLNLSVLDMRPKEEVQRFLEDVKQLSPEVRTAGVWKHKRKDGTIISVEIFKDDIVYKGKQVRLVLANDITEKLLTADKLKDSHNELRDLASHLQDIREEERAVIAREIHDELGQQITGLKMDVSWIAKRLQTEDNTIQQKIKSVLNLLDETVKTVRKIATELRPSILDDLGLIDALQWYSLEFEKRFAITVSFRTMVEDIKVSKHTSIGLFRIYQESLTNVARHAQASFVHADIRIQDGEIILTIKDNGKGFDAEITRNKKTLGLLGMKERTLMMGGIYEISSRLGAGTTVTVSVPLLTEKPLEK</sequence>
<dbReference type="Pfam" id="PF07730">
    <property type="entry name" value="HisKA_3"/>
    <property type="match status" value="1"/>
</dbReference>